<protein>
    <submittedName>
        <fullName evidence="2">Transposase</fullName>
    </submittedName>
</protein>
<proteinExistence type="predicted"/>
<organism evidence="2 3">
    <name type="scientific">Paenibacillus agricola</name>
    <dbReference type="NCBI Taxonomy" id="2716264"/>
    <lineage>
        <taxon>Bacteria</taxon>
        <taxon>Bacillati</taxon>
        <taxon>Bacillota</taxon>
        <taxon>Bacilli</taxon>
        <taxon>Bacillales</taxon>
        <taxon>Paenibacillaceae</taxon>
        <taxon>Paenibacillus</taxon>
    </lineage>
</organism>
<sequence length="258" mass="29544">MLEGILEQQTVLQPRKIMTDTAGYSDIIFGLFGLLGYQFSPRLADIGASRFWRFDPEADYGVLNKLARHKIRKDIIARHWDDMLRVAGSLKLGTVNATSFIQMLQRGGKPTMLGHAIGEFGRIYKTQYLLAYLDDPDYRRRILTQLNRGESRHSLARAIFYGKKGELHKAYREGQEDQLGALGLVVNAIVLWNTRYTEVALDAIRKTNQKIDDVDVKRLSPLGYDHIHIMGKYSFNLPEDIEQGRLRSLMTIEKIENS</sequence>
<dbReference type="InterPro" id="IPR002513">
    <property type="entry name" value="Tn3_Tnp_DDE_dom"/>
</dbReference>
<keyword evidence="3" id="KW-1185">Reference proteome</keyword>
<comment type="caution">
    <text evidence="2">The sequence shown here is derived from an EMBL/GenBank/DDBJ whole genome shotgun (WGS) entry which is preliminary data.</text>
</comment>
<dbReference type="Proteomes" id="UP001165962">
    <property type="component" value="Unassembled WGS sequence"/>
</dbReference>
<name>A0ABX0JC94_9BACL</name>
<feature type="domain" description="Tn3 transposase DDE" evidence="1">
    <location>
        <begin position="1"/>
        <end position="233"/>
    </location>
</feature>
<accession>A0ABX0JC94</accession>
<evidence type="ECO:0000313" key="2">
    <source>
        <dbReference type="EMBL" id="NHN33183.1"/>
    </source>
</evidence>
<dbReference type="EMBL" id="JAAOIW010000011">
    <property type="protein sequence ID" value="NHN33183.1"/>
    <property type="molecule type" value="Genomic_DNA"/>
</dbReference>
<gene>
    <name evidence="2" type="ORF">G9U52_25555</name>
</gene>
<reference evidence="2" key="1">
    <citation type="submission" date="2020-03" db="EMBL/GenBank/DDBJ databases">
        <title>Draft sequencing of Paenibacilllus sp. S3N08.</title>
        <authorList>
            <person name="Kim D.-U."/>
        </authorList>
    </citation>
    <scope>NUCLEOTIDE SEQUENCE</scope>
    <source>
        <strain evidence="2">S3N08</strain>
    </source>
</reference>
<evidence type="ECO:0000259" key="1">
    <source>
        <dbReference type="Pfam" id="PF01526"/>
    </source>
</evidence>
<dbReference type="Pfam" id="PF01526">
    <property type="entry name" value="DDE_Tnp_Tn3"/>
    <property type="match status" value="1"/>
</dbReference>
<evidence type="ECO:0000313" key="3">
    <source>
        <dbReference type="Proteomes" id="UP001165962"/>
    </source>
</evidence>